<evidence type="ECO:0000259" key="2">
    <source>
        <dbReference type="Pfam" id="PF26640"/>
    </source>
</evidence>
<dbReference type="AlphaFoldDB" id="A0A1Y2IY49"/>
<organism evidence="3 4">
    <name type="scientific">Trametes coccinea (strain BRFM310)</name>
    <name type="common">Pycnoporus coccineus</name>
    <dbReference type="NCBI Taxonomy" id="1353009"/>
    <lineage>
        <taxon>Eukaryota</taxon>
        <taxon>Fungi</taxon>
        <taxon>Dikarya</taxon>
        <taxon>Basidiomycota</taxon>
        <taxon>Agaricomycotina</taxon>
        <taxon>Agaricomycetes</taxon>
        <taxon>Polyporales</taxon>
        <taxon>Polyporaceae</taxon>
        <taxon>Trametes</taxon>
    </lineage>
</organism>
<sequence>MWLLSTSQAKLIHFHEPPPNYAVLSHVWDDNEQSFQDVQALQERSKIRACCIYAEADGYDWLWIDASCIDKTSSADLSEAINSMYDWYSRASVCYAYLADVPTAEDPLAPDSSFRRSVWFRRSWTLQELIAPQDVVFLSQDWEVLGSKYLWPGLLQEITGIEAEVLTFLKPLSSIPVATRMRWAAGRQSTRVEDQAYSLMGIFGVHMPTIYGEGQRAFRRLQEEIMRQTPDQTLFLWGRNWRFPQPTTGRKHFAGVHGHEPWDQGSRSCH</sequence>
<dbReference type="PANTHER" id="PTHR10622:SF10">
    <property type="entry name" value="HET DOMAIN-CONTAINING PROTEIN"/>
    <property type="match status" value="1"/>
</dbReference>
<evidence type="ECO:0000313" key="4">
    <source>
        <dbReference type="Proteomes" id="UP000193067"/>
    </source>
</evidence>
<dbReference type="Pfam" id="PF26640">
    <property type="entry name" value="DUF8212"/>
    <property type="match status" value="1"/>
</dbReference>
<accession>A0A1Y2IY49</accession>
<name>A0A1Y2IY49_TRAC3</name>
<gene>
    <name evidence="3" type="ORF">PYCCODRAFT_1442900</name>
</gene>
<feature type="domain" description="Heterokaryon incompatibility" evidence="1">
    <location>
        <begin position="21"/>
        <end position="100"/>
    </location>
</feature>
<reference evidence="3 4" key="1">
    <citation type="journal article" date="2015" name="Biotechnol. Biofuels">
        <title>Enhanced degradation of softwood versus hardwood by the white-rot fungus Pycnoporus coccineus.</title>
        <authorList>
            <person name="Couturier M."/>
            <person name="Navarro D."/>
            <person name="Chevret D."/>
            <person name="Henrissat B."/>
            <person name="Piumi F."/>
            <person name="Ruiz-Duenas F.J."/>
            <person name="Martinez A.T."/>
            <person name="Grigoriev I.V."/>
            <person name="Riley R."/>
            <person name="Lipzen A."/>
            <person name="Berrin J.G."/>
            <person name="Master E.R."/>
            <person name="Rosso M.N."/>
        </authorList>
    </citation>
    <scope>NUCLEOTIDE SEQUENCE [LARGE SCALE GENOMIC DNA]</scope>
    <source>
        <strain evidence="3 4">BRFM310</strain>
    </source>
</reference>
<protein>
    <submittedName>
        <fullName evidence="3">HET-domain-containing protein</fullName>
    </submittedName>
</protein>
<dbReference type="STRING" id="1353009.A0A1Y2IY49"/>
<dbReference type="EMBL" id="KZ084091">
    <property type="protein sequence ID" value="OSD06085.1"/>
    <property type="molecule type" value="Genomic_DNA"/>
</dbReference>
<keyword evidence="4" id="KW-1185">Reference proteome</keyword>
<dbReference type="Proteomes" id="UP000193067">
    <property type="component" value="Unassembled WGS sequence"/>
</dbReference>
<evidence type="ECO:0000313" key="3">
    <source>
        <dbReference type="EMBL" id="OSD06085.1"/>
    </source>
</evidence>
<proteinExistence type="predicted"/>
<dbReference type="InterPro" id="IPR058525">
    <property type="entry name" value="DUF8212"/>
</dbReference>
<dbReference type="Pfam" id="PF06985">
    <property type="entry name" value="HET"/>
    <property type="match status" value="1"/>
</dbReference>
<dbReference type="PANTHER" id="PTHR10622">
    <property type="entry name" value="HET DOMAIN-CONTAINING PROTEIN"/>
    <property type="match status" value="1"/>
</dbReference>
<evidence type="ECO:0000259" key="1">
    <source>
        <dbReference type="Pfam" id="PF06985"/>
    </source>
</evidence>
<dbReference type="InterPro" id="IPR010730">
    <property type="entry name" value="HET"/>
</dbReference>
<dbReference type="OrthoDB" id="2727312at2759"/>
<feature type="domain" description="DUF8212" evidence="2">
    <location>
        <begin position="216"/>
        <end position="249"/>
    </location>
</feature>